<organism evidence="6 7">
    <name type="scientific">Williamsia sterculiae</name>
    <dbReference type="NCBI Taxonomy" id="1344003"/>
    <lineage>
        <taxon>Bacteria</taxon>
        <taxon>Bacillati</taxon>
        <taxon>Actinomycetota</taxon>
        <taxon>Actinomycetes</taxon>
        <taxon>Mycobacteriales</taxon>
        <taxon>Nocardiaceae</taxon>
        <taxon>Williamsia</taxon>
    </lineage>
</organism>
<evidence type="ECO:0000259" key="5">
    <source>
        <dbReference type="PROSITE" id="PS50977"/>
    </source>
</evidence>
<keyword evidence="2 4" id="KW-0238">DNA-binding</keyword>
<dbReference type="EMBL" id="FTNT01000004">
    <property type="protein sequence ID" value="SIR95716.1"/>
    <property type="molecule type" value="Genomic_DNA"/>
</dbReference>
<keyword evidence="7" id="KW-1185">Reference proteome</keyword>
<feature type="DNA-binding region" description="H-T-H motif" evidence="4">
    <location>
        <begin position="71"/>
        <end position="90"/>
    </location>
</feature>
<evidence type="ECO:0000313" key="7">
    <source>
        <dbReference type="Proteomes" id="UP000186218"/>
    </source>
</evidence>
<dbReference type="PANTHER" id="PTHR30055">
    <property type="entry name" value="HTH-TYPE TRANSCRIPTIONAL REGULATOR RUTR"/>
    <property type="match status" value="1"/>
</dbReference>
<proteinExistence type="predicted"/>
<dbReference type="InterPro" id="IPR001647">
    <property type="entry name" value="HTH_TetR"/>
</dbReference>
<accession>A0A1N7F618</accession>
<keyword evidence="1" id="KW-0805">Transcription regulation</keyword>
<dbReference type="Proteomes" id="UP000186218">
    <property type="component" value="Unassembled WGS sequence"/>
</dbReference>
<dbReference type="SUPFAM" id="SSF46689">
    <property type="entry name" value="Homeodomain-like"/>
    <property type="match status" value="1"/>
</dbReference>
<dbReference type="InterPro" id="IPR036271">
    <property type="entry name" value="Tet_transcr_reg_TetR-rel_C_sf"/>
</dbReference>
<evidence type="ECO:0000313" key="6">
    <source>
        <dbReference type="EMBL" id="SIR95716.1"/>
    </source>
</evidence>
<evidence type="ECO:0000256" key="3">
    <source>
        <dbReference type="ARBA" id="ARBA00023163"/>
    </source>
</evidence>
<evidence type="ECO:0000256" key="4">
    <source>
        <dbReference type="PROSITE-ProRule" id="PRU00335"/>
    </source>
</evidence>
<dbReference type="AlphaFoldDB" id="A0A1N7F618"/>
<protein>
    <submittedName>
        <fullName evidence="6">Transcriptional regulator, TetR family</fullName>
    </submittedName>
</protein>
<evidence type="ECO:0000256" key="1">
    <source>
        <dbReference type="ARBA" id="ARBA00023015"/>
    </source>
</evidence>
<evidence type="ECO:0000256" key="2">
    <source>
        <dbReference type="ARBA" id="ARBA00023125"/>
    </source>
</evidence>
<dbReference type="PANTHER" id="PTHR30055:SF151">
    <property type="entry name" value="TRANSCRIPTIONAL REGULATORY PROTEIN"/>
    <property type="match status" value="1"/>
</dbReference>
<dbReference type="InterPro" id="IPR050109">
    <property type="entry name" value="HTH-type_TetR-like_transc_reg"/>
</dbReference>
<dbReference type="SUPFAM" id="SSF48498">
    <property type="entry name" value="Tetracyclin repressor-like, C-terminal domain"/>
    <property type="match status" value="1"/>
</dbReference>
<dbReference type="PROSITE" id="PS50977">
    <property type="entry name" value="HTH_TETR_2"/>
    <property type="match status" value="1"/>
</dbReference>
<feature type="domain" description="HTH tetR-type" evidence="5">
    <location>
        <begin position="48"/>
        <end position="108"/>
    </location>
</feature>
<gene>
    <name evidence="6" type="ORF">SAMN05445060_1841</name>
</gene>
<dbReference type="Pfam" id="PF00440">
    <property type="entry name" value="TetR_N"/>
    <property type="match status" value="1"/>
</dbReference>
<name>A0A1N7F618_9NOCA</name>
<dbReference type="InterPro" id="IPR009057">
    <property type="entry name" value="Homeodomain-like_sf"/>
</dbReference>
<dbReference type="STRING" id="1344003.SAMN05445060_1841"/>
<reference evidence="6 7" key="1">
    <citation type="submission" date="2017-01" db="EMBL/GenBank/DDBJ databases">
        <authorList>
            <person name="Mah S.A."/>
            <person name="Swanson W.J."/>
            <person name="Moy G.W."/>
            <person name="Vacquier V.D."/>
        </authorList>
    </citation>
    <scope>NUCLEOTIDE SEQUENCE [LARGE SCALE GENOMIC DNA]</scope>
    <source>
        <strain evidence="6 7">CPCC 203464</strain>
    </source>
</reference>
<dbReference type="Gene3D" id="1.10.357.10">
    <property type="entry name" value="Tetracycline Repressor, domain 2"/>
    <property type="match status" value="1"/>
</dbReference>
<dbReference type="GO" id="GO:0000976">
    <property type="term" value="F:transcription cis-regulatory region binding"/>
    <property type="evidence" value="ECO:0007669"/>
    <property type="project" value="TreeGrafter"/>
</dbReference>
<sequence length="262" mass="28507">MTPGRTRRATGLRTTYATPRYAYEYAVRKEFVPGGGPAITTARQQPPKLHRHDIVAAGIDLADAEGIGALSMRRLADRLGVGTMSLYRHVADKDALLIAMSDEIGERFPYPLDTSPPWRERVRVAVDIDWEIYQRHPWIVLAYASPRHSMGEVTLTCLDWLVAGFAELTEDVAVATEMALAVWIHVQGVALAAVSDELLQTRSDTDDAGGLADLLDGNPSSPPPVHLQALAGRGREPGLTDPRTRLDRGVDYLCAGFVALGG</sequence>
<dbReference type="GO" id="GO:0003700">
    <property type="term" value="F:DNA-binding transcription factor activity"/>
    <property type="evidence" value="ECO:0007669"/>
    <property type="project" value="TreeGrafter"/>
</dbReference>
<keyword evidence="3" id="KW-0804">Transcription</keyword>